<dbReference type="Proteomes" id="UP001549076">
    <property type="component" value="Unassembled WGS sequence"/>
</dbReference>
<evidence type="ECO:0000259" key="12">
    <source>
        <dbReference type="Pfam" id="PF00593"/>
    </source>
</evidence>
<sequence length="769" mass="83085">MKSMETGNGGLMTAPEGSAQIRNTLGLLPVIAISAALTGPAYAQTVAPAQNSAGNNSDVRLQQVNVQGKGEPSNAVEQETDLGRIPGKVKDVPQVVNVITPEVMEQQKTQTLEQVLRNVPGVTMAIGEGGGGLNGDQFKIRGFEAKGDIYSDGLRDFGVYVRDSFAYEGVQVFKGPSSENFGMGTTGGAINTQQKKAHLGDEIYVEGQAGNGPLGRATLDVNKQLNETSALRFVAMGHWQDLAGRDHVESNRAGILATGSFGIGTDLTWDISYMYQHGDRTPDYGVPMVVNGTASPDNPSLPITEFGVSRNVFYGKKQDHDVFNTHAVTSKVKWQAEDWLTIYNDTRLSVYDRDFSTSVPGCSGACATDFFAGNPAFLSGYGGGNPTYEQNSWGIQNVTTGVARFETGSLRHELVLGLDAFYQENDRDAFTVTGKDPSIVYVRNPGATYNLPYTVARNPNGDRHSTGTNIALFGSDRVWLTEQFSVLAGGRLDYFDSKYHQATTSNSDPTPFDGREKTTVFSPKVSLIWEPTSDQTYYASWARSFTPAGQFIANGSSTISPTQPNLDPEKSDLYEVGGKVNFLGGLMSVTGAVFQVEKSNAFYTDPNTGDPVATGEKQRVRGVELGVSGRPTENWTVGVSYSYLDSKILTSTATPPNPSTVGNEVAYVPHNAVSLWTSYEVSRHFDMEGKLDVGGGIVYSDAYYTNSGNTGRIPESFSLDAFIAYEYKNLKFALNGYNLTDNLNYSTGWSNRAVVAPGRSFVFTVGAKF</sequence>
<keyword evidence="6 11" id="KW-0798">TonB box</keyword>
<keyword evidence="3 10" id="KW-0813">Transport</keyword>
<keyword evidence="7 10" id="KW-0472">Membrane</keyword>
<accession>A0ABV2MSQ6</accession>
<dbReference type="EMBL" id="JBEPML010000001">
    <property type="protein sequence ID" value="MET3789840.1"/>
    <property type="molecule type" value="Genomic_DNA"/>
</dbReference>
<evidence type="ECO:0000256" key="6">
    <source>
        <dbReference type="ARBA" id="ARBA00023077"/>
    </source>
</evidence>
<comment type="caution">
    <text evidence="14">The sequence shown here is derived from an EMBL/GenBank/DDBJ whole genome shotgun (WGS) entry which is preliminary data.</text>
</comment>
<gene>
    <name evidence="14" type="ORF">ABID37_000024</name>
</gene>
<proteinExistence type="inferred from homology"/>
<evidence type="ECO:0000256" key="11">
    <source>
        <dbReference type="RuleBase" id="RU003357"/>
    </source>
</evidence>
<evidence type="ECO:0000256" key="7">
    <source>
        <dbReference type="ARBA" id="ARBA00023136"/>
    </source>
</evidence>
<dbReference type="PANTHER" id="PTHR32552:SF83">
    <property type="entry name" value="BLR3904 PROTEIN"/>
    <property type="match status" value="1"/>
</dbReference>
<name>A0ABV2MSQ6_9HYPH</name>
<evidence type="ECO:0000313" key="14">
    <source>
        <dbReference type="EMBL" id="MET3789840.1"/>
    </source>
</evidence>
<dbReference type="InterPro" id="IPR012910">
    <property type="entry name" value="Plug_dom"/>
</dbReference>
<evidence type="ECO:0000259" key="13">
    <source>
        <dbReference type="Pfam" id="PF07715"/>
    </source>
</evidence>
<evidence type="ECO:0000256" key="2">
    <source>
        <dbReference type="ARBA" id="ARBA00009810"/>
    </source>
</evidence>
<dbReference type="InterPro" id="IPR036942">
    <property type="entry name" value="Beta-barrel_TonB_sf"/>
</dbReference>
<evidence type="ECO:0000313" key="15">
    <source>
        <dbReference type="Proteomes" id="UP001549076"/>
    </source>
</evidence>
<dbReference type="InterPro" id="IPR000531">
    <property type="entry name" value="Beta-barrel_TonB"/>
</dbReference>
<organism evidence="14 15">
    <name type="scientific">Aquamicrobium terrae</name>
    <dbReference type="NCBI Taxonomy" id="1324945"/>
    <lineage>
        <taxon>Bacteria</taxon>
        <taxon>Pseudomonadati</taxon>
        <taxon>Pseudomonadota</taxon>
        <taxon>Alphaproteobacteria</taxon>
        <taxon>Hyphomicrobiales</taxon>
        <taxon>Phyllobacteriaceae</taxon>
        <taxon>Aquamicrobium</taxon>
    </lineage>
</organism>
<evidence type="ECO:0000256" key="9">
    <source>
        <dbReference type="ARBA" id="ARBA00023237"/>
    </source>
</evidence>
<evidence type="ECO:0000256" key="8">
    <source>
        <dbReference type="ARBA" id="ARBA00023170"/>
    </source>
</evidence>
<dbReference type="PANTHER" id="PTHR32552">
    <property type="entry name" value="FERRICHROME IRON RECEPTOR-RELATED"/>
    <property type="match status" value="1"/>
</dbReference>
<comment type="similarity">
    <text evidence="2 10 11">Belongs to the TonB-dependent receptor family.</text>
</comment>
<keyword evidence="15" id="KW-1185">Reference proteome</keyword>
<dbReference type="PROSITE" id="PS52016">
    <property type="entry name" value="TONB_DEPENDENT_REC_3"/>
    <property type="match status" value="1"/>
</dbReference>
<dbReference type="SUPFAM" id="SSF56935">
    <property type="entry name" value="Porins"/>
    <property type="match status" value="1"/>
</dbReference>
<dbReference type="Pfam" id="PF07715">
    <property type="entry name" value="Plug"/>
    <property type="match status" value="1"/>
</dbReference>
<keyword evidence="5 10" id="KW-0812">Transmembrane</keyword>
<keyword evidence="8 14" id="KW-0675">Receptor</keyword>
<comment type="subcellular location">
    <subcellularLocation>
        <location evidence="1 10">Cell outer membrane</location>
        <topology evidence="1 10">Multi-pass membrane protein</topology>
    </subcellularLocation>
</comment>
<protein>
    <submittedName>
        <fullName evidence="14">Catecholate siderophore receptor</fullName>
    </submittedName>
</protein>
<evidence type="ECO:0000256" key="5">
    <source>
        <dbReference type="ARBA" id="ARBA00022692"/>
    </source>
</evidence>
<evidence type="ECO:0000256" key="4">
    <source>
        <dbReference type="ARBA" id="ARBA00022452"/>
    </source>
</evidence>
<evidence type="ECO:0000256" key="10">
    <source>
        <dbReference type="PROSITE-ProRule" id="PRU01360"/>
    </source>
</evidence>
<evidence type="ECO:0000256" key="1">
    <source>
        <dbReference type="ARBA" id="ARBA00004571"/>
    </source>
</evidence>
<keyword evidence="4 10" id="KW-1134">Transmembrane beta strand</keyword>
<dbReference type="Pfam" id="PF00593">
    <property type="entry name" value="TonB_dep_Rec_b-barrel"/>
    <property type="match status" value="1"/>
</dbReference>
<evidence type="ECO:0000256" key="3">
    <source>
        <dbReference type="ARBA" id="ARBA00022448"/>
    </source>
</evidence>
<dbReference type="NCBIfam" id="TIGR01783">
    <property type="entry name" value="TonB-siderophor"/>
    <property type="match status" value="1"/>
</dbReference>
<dbReference type="CDD" id="cd01347">
    <property type="entry name" value="ligand_gated_channel"/>
    <property type="match status" value="1"/>
</dbReference>
<dbReference type="Gene3D" id="2.170.130.10">
    <property type="entry name" value="TonB-dependent receptor, plug domain"/>
    <property type="match status" value="1"/>
</dbReference>
<dbReference type="InterPro" id="IPR039426">
    <property type="entry name" value="TonB-dep_rcpt-like"/>
</dbReference>
<dbReference type="Gene3D" id="2.40.170.20">
    <property type="entry name" value="TonB-dependent receptor, beta-barrel domain"/>
    <property type="match status" value="1"/>
</dbReference>
<reference evidence="14 15" key="1">
    <citation type="submission" date="2024-06" db="EMBL/GenBank/DDBJ databases">
        <title>Genomic Encyclopedia of Type Strains, Phase IV (KMG-IV): sequencing the most valuable type-strain genomes for metagenomic binning, comparative biology and taxonomic classification.</title>
        <authorList>
            <person name="Goeker M."/>
        </authorList>
    </citation>
    <scope>NUCLEOTIDE SEQUENCE [LARGE SCALE GENOMIC DNA]</scope>
    <source>
        <strain evidence="14 15">DSM 27865</strain>
    </source>
</reference>
<feature type="domain" description="TonB-dependent receptor plug" evidence="13">
    <location>
        <begin position="89"/>
        <end position="189"/>
    </location>
</feature>
<dbReference type="InterPro" id="IPR010105">
    <property type="entry name" value="TonB_sidphr_rcpt"/>
</dbReference>
<feature type="domain" description="TonB-dependent receptor-like beta-barrel" evidence="12">
    <location>
        <begin position="263"/>
        <end position="739"/>
    </location>
</feature>
<dbReference type="InterPro" id="IPR037066">
    <property type="entry name" value="Plug_dom_sf"/>
</dbReference>
<keyword evidence="9 10" id="KW-0998">Cell outer membrane</keyword>